<dbReference type="AlphaFoldDB" id="A0A3P7PMN0"/>
<organism evidence="2 3">
    <name type="scientific">Petrocella atlantisensis</name>
    <dbReference type="NCBI Taxonomy" id="2173034"/>
    <lineage>
        <taxon>Bacteria</taxon>
        <taxon>Bacillati</taxon>
        <taxon>Bacillota</taxon>
        <taxon>Clostridia</taxon>
        <taxon>Lachnospirales</taxon>
        <taxon>Vallitaleaceae</taxon>
        <taxon>Petrocella</taxon>
    </lineage>
</organism>
<name>A0A3P7PMN0_9FIRM</name>
<evidence type="ECO:0000313" key="2">
    <source>
        <dbReference type="EMBL" id="VDN45837.1"/>
    </source>
</evidence>
<dbReference type="KEGG" id="cbar:PATL70BA_0002"/>
<dbReference type="PANTHER" id="PTHR34297">
    <property type="entry name" value="HYPOTHETICAL CYTOSOLIC PROTEIN-RELATED"/>
    <property type="match status" value="1"/>
</dbReference>
<protein>
    <submittedName>
        <fullName evidence="2">Alkaline shock protein</fullName>
    </submittedName>
</protein>
<dbReference type="Pfam" id="PF03780">
    <property type="entry name" value="Asp23"/>
    <property type="match status" value="1"/>
</dbReference>
<dbReference type="InterPro" id="IPR005531">
    <property type="entry name" value="Asp23"/>
</dbReference>
<dbReference type="OrthoDB" id="9793465at2"/>
<accession>A0A3P7PMN0</accession>
<gene>
    <name evidence="2" type="primary">yqhY</name>
    <name evidence="2" type="ORF">PATL70BA_0002</name>
</gene>
<comment type="similarity">
    <text evidence="1">Belongs to the asp23 family.</text>
</comment>
<dbReference type="PANTHER" id="PTHR34297:SF2">
    <property type="entry name" value="ASP23_GLS24 FAMILY ENVELOPE STRESS RESPONSE PROTEIN"/>
    <property type="match status" value="1"/>
</dbReference>
<dbReference type="Proteomes" id="UP000279029">
    <property type="component" value="Chromosome"/>
</dbReference>
<evidence type="ECO:0000313" key="3">
    <source>
        <dbReference type="Proteomes" id="UP000279029"/>
    </source>
</evidence>
<keyword evidence="3" id="KW-1185">Reference proteome</keyword>
<sequence length="122" mass="12829">MDRQVLKIHDHEDVGEIHIADEVIAIIAGLAATEVEGVKGMVGNLAGDIVELLGRKNLAKGVIVEVGEGCVSLTLAIVVTFGSQIIEVSKSVSEKVKNAVETMTGLKVEVVNINVTGVDIEK</sequence>
<dbReference type="EMBL" id="LR130778">
    <property type="protein sequence ID" value="VDN45837.1"/>
    <property type="molecule type" value="Genomic_DNA"/>
</dbReference>
<dbReference type="RefSeq" id="WP_125135436.1">
    <property type="nucleotide sequence ID" value="NZ_LR130778.1"/>
</dbReference>
<evidence type="ECO:0000256" key="1">
    <source>
        <dbReference type="ARBA" id="ARBA00005721"/>
    </source>
</evidence>
<proteinExistence type="inferred from homology"/>
<reference evidence="2 3" key="1">
    <citation type="submission" date="2018-09" db="EMBL/GenBank/DDBJ databases">
        <authorList>
            <person name="Postec A."/>
        </authorList>
    </citation>
    <scope>NUCLEOTIDE SEQUENCE [LARGE SCALE GENOMIC DNA]</scope>
    <source>
        <strain evidence="2">70B-A</strain>
    </source>
</reference>